<dbReference type="AlphaFoldDB" id="A0A3N2PKK3"/>
<dbReference type="OrthoDB" id="414698at2759"/>
<evidence type="ECO:0000313" key="4">
    <source>
        <dbReference type="Proteomes" id="UP000272025"/>
    </source>
</evidence>
<name>A0A3N2PKK3_SODAK</name>
<dbReference type="InterPro" id="IPR005645">
    <property type="entry name" value="FSH-like_dom"/>
</dbReference>
<sequence>MALFRDGPYYSHTKGYDPENMRGAIDHLEEIIDEAGPFDGVLGFSQGAALALSYLHLCESRNEPSPFKFALCFSSVMPCSADPDYGNCLLQRICPLDDALDGSDGDGEGTLGSTQRTLFCDLLHRTVFPAQKSGSLLPNYDVAVYQQGGYLSVAPRLMLPSATETKIRIPTVHVSGKKDAEFMRNMAETARGLCDEKYTKTLEHVGGHQPPQKEADVKAAVRAMEWAISRARL</sequence>
<keyword evidence="1" id="KW-0378">Hydrolase</keyword>
<dbReference type="SUPFAM" id="SSF53474">
    <property type="entry name" value="alpha/beta-Hydrolases"/>
    <property type="match status" value="1"/>
</dbReference>
<protein>
    <recommendedName>
        <fullName evidence="2">Serine hydrolase domain-containing protein</fullName>
    </recommendedName>
</protein>
<dbReference type="InterPro" id="IPR050593">
    <property type="entry name" value="LovG"/>
</dbReference>
<dbReference type="GO" id="GO:0016787">
    <property type="term" value="F:hydrolase activity"/>
    <property type="evidence" value="ECO:0007669"/>
    <property type="project" value="UniProtKB-KW"/>
</dbReference>
<dbReference type="PANTHER" id="PTHR48070:SF4">
    <property type="entry name" value="ESTERASE ALNB"/>
    <property type="match status" value="1"/>
</dbReference>
<dbReference type="InterPro" id="IPR029058">
    <property type="entry name" value="AB_hydrolase_fold"/>
</dbReference>
<dbReference type="Proteomes" id="UP000272025">
    <property type="component" value="Unassembled WGS sequence"/>
</dbReference>
<proteinExistence type="predicted"/>
<reference evidence="3 4" key="1">
    <citation type="journal article" date="2018" name="Mol. Ecol.">
        <title>The obligate alkalophilic soda-lake fungus Sodiomyces alkalinus has shifted to a protein diet.</title>
        <authorList>
            <person name="Grum-Grzhimaylo A.A."/>
            <person name="Falkoski D.L."/>
            <person name="van den Heuvel J."/>
            <person name="Valero-Jimenez C.A."/>
            <person name="Min B."/>
            <person name="Choi I.G."/>
            <person name="Lipzen A."/>
            <person name="Daum C.G."/>
            <person name="Aanen D.K."/>
            <person name="Tsang A."/>
            <person name="Henrissat B."/>
            <person name="Bilanenko E.N."/>
            <person name="de Vries R.P."/>
            <person name="van Kan J.A.L."/>
            <person name="Grigoriev I.V."/>
            <person name="Debets A.J.M."/>
        </authorList>
    </citation>
    <scope>NUCLEOTIDE SEQUENCE [LARGE SCALE GENOMIC DNA]</scope>
    <source>
        <strain evidence="3 4">F11</strain>
    </source>
</reference>
<gene>
    <name evidence="3" type="ORF">SODALDRAFT_394970</name>
</gene>
<dbReference type="Gene3D" id="3.40.50.1820">
    <property type="entry name" value="alpha/beta hydrolase"/>
    <property type="match status" value="1"/>
</dbReference>
<dbReference type="Pfam" id="PF03959">
    <property type="entry name" value="FSH1"/>
    <property type="match status" value="1"/>
</dbReference>
<dbReference type="GO" id="GO:0005737">
    <property type="term" value="C:cytoplasm"/>
    <property type="evidence" value="ECO:0007669"/>
    <property type="project" value="TreeGrafter"/>
</dbReference>
<dbReference type="RefSeq" id="XP_028462867.1">
    <property type="nucleotide sequence ID" value="XM_028615281.1"/>
</dbReference>
<dbReference type="STRING" id="1314773.A0A3N2PKK3"/>
<organism evidence="3 4">
    <name type="scientific">Sodiomyces alkalinus (strain CBS 110278 / VKM F-3762 / F11)</name>
    <name type="common">Alkaliphilic filamentous fungus</name>
    <dbReference type="NCBI Taxonomy" id="1314773"/>
    <lineage>
        <taxon>Eukaryota</taxon>
        <taxon>Fungi</taxon>
        <taxon>Dikarya</taxon>
        <taxon>Ascomycota</taxon>
        <taxon>Pezizomycotina</taxon>
        <taxon>Sordariomycetes</taxon>
        <taxon>Hypocreomycetidae</taxon>
        <taxon>Glomerellales</taxon>
        <taxon>Plectosphaerellaceae</taxon>
        <taxon>Sodiomyces</taxon>
    </lineage>
</organism>
<evidence type="ECO:0000256" key="1">
    <source>
        <dbReference type="ARBA" id="ARBA00022801"/>
    </source>
</evidence>
<evidence type="ECO:0000259" key="2">
    <source>
        <dbReference type="Pfam" id="PF03959"/>
    </source>
</evidence>
<evidence type="ECO:0000313" key="3">
    <source>
        <dbReference type="EMBL" id="ROT35061.1"/>
    </source>
</evidence>
<dbReference type="EMBL" id="ML119062">
    <property type="protein sequence ID" value="ROT35061.1"/>
    <property type="molecule type" value="Genomic_DNA"/>
</dbReference>
<keyword evidence="4" id="KW-1185">Reference proteome</keyword>
<accession>A0A3N2PKK3</accession>
<feature type="domain" description="Serine hydrolase" evidence="2">
    <location>
        <begin position="17"/>
        <end position="218"/>
    </location>
</feature>
<dbReference type="GO" id="GO:0019748">
    <property type="term" value="P:secondary metabolic process"/>
    <property type="evidence" value="ECO:0007669"/>
    <property type="project" value="TreeGrafter"/>
</dbReference>
<dbReference type="GO" id="GO:0005634">
    <property type="term" value="C:nucleus"/>
    <property type="evidence" value="ECO:0007669"/>
    <property type="project" value="TreeGrafter"/>
</dbReference>
<dbReference type="PANTHER" id="PTHR48070">
    <property type="entry name" value="ESTERASE OVCA2"/>
    <property type="match status" value="1"/>
</dbReference>
<dbReference type="GeneID" id="39583758"/>